<feature type="region of interest" description="Disordered" evidence="1">
    <location>
        <begin position="107"/>
        <end position="138"/>
    </location>
</feature>
<evidence type="ECO:0000313" key="4">
    <source>
        <dbReference type="Proteomes" id="UP000722485"/>
    </source>
</evidence>
<accession>A0A9P5HJ57</accession>
<reference evidence="3" key="1">
    <citation type="submission" date="2020-03" db="EMBL/GenBank/DDBJ databases">
        <title>Draft Genome Sequence of Cylindrodendrum hubeiense.</title>
        <authorList>
            <person name="Buettner E."/>
            <person name="Kellner H."/>
        </authorList>
    </citation>
    <scope>NUCLEOTIDE SEQUENCE</scope>
    <source>
        <strain evidence="3">IHI 201604</strain>
    </source>
</reference>
<feature type="region of interest" description="Disordered" evidence="1">
    <location>
        <begin position="515"/>
        <end position="543"/>
    </location>
</feature>
<dbReference type="Proteomes" id="UP000722485">
    <property type="component" value="Unassembled WGS sequence"/>
</dbReference>
<dbReference type="PANTHER" id="PTHR38166">
    <property type="entry name" value="C2H2-TYPE DOMAIN-CONTAINING PROTEIN-RELATED"/>
    <property type="match status" value="1"/>
</dbReference>
<gene>
    <name evidence="3" type="ORF">G7Z17_g3310</name>
</gene>
<proteinExistence type="predicted"/>
<keyword evidence="4" id="KW-1185">Reference proteome</keyword>
<name>A0A9P5HJ57_9HYPO</name>
<comment type="caution">
    <text evidence="3">The sequence shown here is derived from an EMBL/GenBank/DDBJ whole genome shotgun (WGS) entry which is preliminary data.</text>
</comment>
<dbReference type="PANTHER" id="PTHR38166:SF1">
    <property type="entry name" value="C2H2-TYPE DOMAIN-CONTAINING PROTEIN"/>
    <property type="match status" value="1"/>
</dbReference>
<dbReference type="AlphaFoldDB" id="A0A9P5HJ57"/>
<keyword evidence="2" id="KW-0732">Signal</keyword>
<sequence>MLLVSFLLLFGASVLAHVVPAAQTFAVLFIRIQRMIGFSELPTADLTQNRTVRRRLEREQNRVAKAKQRRASSFPIANRESKEAGALSGFLSLYFLNPATNDKACSGHIADGETPPGASPLSTSPSCGNPIATHTRHPYPSPQHAGILGFAHHLLFWTGKLGGTWNTTVDIFLWVRDSLVPISCRPAGPAHQTCGISKAKRNGKGKAKGKGKEKATRKGKKYGKSTKSNDNPGDSDDEGDDDHGSHYHSDDEEAPSGRFLACPFYKLDPVRHYRCVEKYKLKRYADVRQHILRCHVLEEGFFYCTLCSESWEHSAPWEAHVTGNLCRLATAPARNLADNPLLDKLQPSEAVCLASTPRGLSDYQRWYRMWAQIFRGNEAPDSPYVENGIAEPQRLFARGGAAALLMALPALLRRYSLQLNEAATTSFAGDISAIYGGAMSAMPQGSFRQLGFHTGGSPQQVLPSPGNPPDPHRQAPLPGGPQIQMPGEFPANVPLAPAPDLRILQEALDYTGPAVPDLDYTGPAMPDLDFGDMDFLDDEPGAA</sequence>
<protein>
    <recommendedName>
        <fullName evidence="5">C2H2-type domain-containing protein</fullName>
    </recommendedName>
</protein>
<organism evidence="3 4">
    <name type="scientific">Cylindrodendrum hubeiense</name>
    <dbReference type="NCBI Taxonomy" id="595255"/>
    <lineage>
        <taxon>Eukaryota</taxon>
        <taxon>Fungi</taxon>
        <taxon>Dikarya</taxon>
        <taxon>Ascomycota</taxon>
        <taxon>Pezizomycotina</taxon>
        <taxon>Sordariomycetes</taxon>
        <taxon>Hypocreomycetidae</taxon>
        <taxon>Hypocreales</taxon>
        <taxon>Nectriaceae</taxon>
        <taxon>Cylindrodendrum</taxon>
    </lineage>
</organism>
<feature type="chain" id="PRO_5040408892" description="C2H2-type domain-containing protein" evidence="2">
    <location>
        <begin position="17"/>
        <end position="543"/>
    </location>
</feature>
<evidence type="ECO:0000256" key="1">
    <source>
        <dbReference type="SAM" id="MobiDB-lite"/>
    </source>
</evidence>
<feature type="compositionally biased region" description="Acidic residues" evidence="1">
    <location>
        <begin position="529"/>
        <end position="543"/>
    </location>
</feature>
<dbReference type="EMBL" id="JAANBB010000039">
    <property type="protein sequence ID" value="KAF7553897.1"/>
    <property type="molecule type" value="Genomic_DNA"/>
</dbReference>
<feature type="region of interest" description="Disordered" evidence="1">
    <location>
        <begin position="189"/>
        <end position="254"/>
    </location>
</feature>
<evidence type="ECO:0008006" key="5">
    <source>
        <dbReference type="Google" id="ProtNLM"/>
    </source>
</evidence>
<feature type="region of interest" description="Disordered" evidence="1">
    <location>
        <begin position="446"/>
        <end position="494"/>
    </location>
</feature>
<evidence type="ECO:0000256" key="2">
    <source>
        <dbReference type="SAM" id="SignalP"/>
    </source>
</evidence>
<dbReference type="OrthoDB" id="3564303at2759"/>
<feature type="signal peptide" evidence="2">
    <location>
        <begin position="1"/>
        <end position="16"/>
    </location>
</feature>
<evidence type="ECO:0000313" key="3">
    <source>
        <dbReference type="EMBL" id="KAF7553897.1"/>
    </source>
</evidence>
<feature type="compositionally biased region" description="Basic residues" evidence="1">
    <location>
        <begin position="198"/>
        <end position="209"/>
    </location>
</feature>